<keyword evidence="3 7" id="KW-0997">Cell inner membrane</keyword>
<feature type="transmembrane region" description="Helical" evidence="7">
    <location>
        <begin position="94"/>
        <end position="118"/>
    </location>
</feature>
<keyword evidence="2" id="KW-1003">Cell membrane</keyword>
<comment type="subunit">
    <text evidence="7">The complex comprises the extracytoplasmic solute receptor protein and the two transmembrane proteins.</text>
</comment>
<sequence>MSVLWISLFCVALFVAGTPMTLILAVWVAASSYWVVDFPLMNMGVSSIDALKNYTFLAVPLFVATGDLLTAGGVSRQLVRFAKALIRAVPGRTAAASVLASGMFCAISGSSAAASATMGKLMAPEFRRAGVPMSRGGSAVAAGGILGGLIPPSTIIIIYSLTVNASPVALNLAAILPGLLILAFIFFAAIARTRRYEPGSVEQGGYWEEVGASAAGALPALLAIAMLFVGLYSGIFSPTEAAGVVTLYCAVVAVWWARGVRLRELPGVLMGSASIMGVIGPMVVFSIQFQQVLSILEVPDVVFGHLIAFSEQFGATATLILMMGIVLLFGTFMEVVAVILVLAPIMAPIAMEIGIDPIHWGVVFIVGAGLGFISPPHGLNLFITSMAMGLSYAQLIKDIWFMILPILVAWGVIAALPFFSLAFL</sequence>
<dbReference type="AlphaFoldDB" id="A0A157PA74"/>
<keyword evidence="5 7" id="KW-1133">Transmembrane helix</keyword>
<comment type="function">
    <text evidence="7">Part of the tripartite ATP-independent periplasmic (TRAP) transport system.</text>
</comment>
<feature type="transmembrane region" description="Helical" evidence="7">
    <location>
        <begin position="399"/>
        <end position="423"/>
    </location>
</feature>
<evidence type="ECO:0000256" key="3">
    <source>
        <dbReference type="ARBA" id="ARBA00022519"/>
    </source>
</evidence>
<protein>
    <recommendedName>
        <fullName evidence="7">TRAP transporter large permease protein</fullName>
    </recommendedName>
</protein>
<feature type="transmembrane region" description="Helical" evidence="7">
    <location>
        <begin position="139"/>
        <end position="162"/>
    </location>
</feature>
<accession>A0A157PA74</accession>
<evidence type="ECO:0000313" key="10">
    <source>
        <dbReference type="Proteomes" id="UP000076825"/>
    </source>
</evidence>
<dbReference type="PANTHER" id="PTHR33362">
    <property type="entry name" value="SIALIC ACID TRAP TRANSPORTER PERMEASE PROTEIN SIAT-RELATED"/>
    <property type="match status" value="1"/>
</dbReference>
<dbReference type="GO" id="GO:0022857">
    <property type="term" value="F:transmembrane transporter activity"/>
    <property type="evidence" value="ECO:0007669"/>
    <property type="project" value="UniProtKB-UniRule"/>
</dbReference>
<evidence type="ECO:0000313" key="9">
    <source>
        <dbReference type="EMBL" id="SAI69276.1"/>
    </source>
</evidence>
<feature type="transmembrane region" description="Helical" evidence="7">
    <location>
        <begin position="168"/>
        <end position="191"/>
    </location>
</feature>
<feature type="transmembrane region" description="Helical" evidence="7">
    <location>
        <begin position="6"/>
        <end position="36"/>
    </location>
</feature>
<comment type="similarity">
    <text evidence="7">Belongs to the TRAP transporter large permease family.</text>
</comment>
<keyword evidence="4 7" id="KW-0812">Transmembrane</keyword>
<feature type="transmembrane region" description="Helical" evidence="7">
    <location>
        <begin position="241"/>
        <end position="257"/>
    </location>
</feature>
<dbReference type="GO" id="GO:0005886">
    <property type="term" value="C:plasma membrane"/>
    <property type="evidence" value="ECO:0007669"/>
    <property type="project" value="UniProtKB-SubCell"/>
</dbReference>
<keyword evidence="6 7" id="KW-0472">Membrane</keyword>
<dbReference type="RefSeq" id="WP_231940171.1">
    <property type="nucleotide sequence ID" value="NZ_CP016340.1"/>
</dbReference>
<dbReference type="EMBL" id="LT546645">
    <property type="protein sequence ID" value="SAI69276.1"/>
    <property type="molecule type" value="Genomic_DNA"/>
</dbReference>
<evidence type="ECO:0000256" key="7">
    <source>
        <dbReference type="RuleBase" id="RU369079"/>
    </source>
</evidence>
<feature type="transmembrane region" description="Helical" evidence="7">
    <location>
        <begin position="56"/>
        <end position="74"/>
    </location>
</feature>
<evidence type="ECO:0000256" key="5">
    <source>
        <dbReference type="ARBA" id="ARBA00022989"/>
    </source>
</evidence>
<feature type="transmembrane region" description="Helical" evidence="7">
    <location>
        <begin position="269"/>
        <end position="289"/>
    </location>
</feature>
<dbReference type="PIRSF" id="PIRSF006066">
    <property type="entry name" value="HI0050"/>
    <property type="match status" value="1"/>
</dbReference>
<dbReference type="Pfam" id="PF06808">
    <property type="entry name" value="DctM"/>
    <property type="match status" value="1"/>
</dbReference>
<dbReference type="InterPro" id="IPR010656">
    <property type="entry name" value="DctM"/>
</dbReference>
<feature type="domain" description="TRAP C4-dicarboxylate transport system permease DctM subunit" evidence="8">
    <location>
        <begin position="11"/>
        <end position="416"/>
    </location>
</feature>
<proteinExistence type="inferred from homology"/>
<feature type="transmembrane region" description="Helical" evidence="7">
    <location>
        <begin position="319"/>
        <end position="346"/>
    </location>
</feature>
<dbReference type="KEGG" id="btrm:SAMEA390648701721"/>
<feature type="transmembrane region" description="Helical" evidence="7">
    <location>
        <begin position="358"/>
        <end position="379"/>
    </location>
</feature>
<dbReference type="NCBIfam" id="TIGR00786">
    <property type="entry name" value="dctM"/>
    <property type="match status" value="1"/>
</dbReference>
<evidence type="ECO:0000256" key="1">
    <source>
        <dbReference type="ARBA" id="ARBA00004429"/>
    </source>
</evidence>
<feature type="transmembrane region" description="Helical" evidence="7">
    <location>
        <begin position="212"/>
        <end position="235"/>
    </location>
</feature>
<evidence type="ECO:0000256" key="6">
    <source>
        <dbReference type="ARBA" id="ARBA00023136"/>
    </source>
</evidence>
<reference evidence="9 10" key="1">
    <citation type="submission" date="2016-04" db="EMBL/GenBank/DDBJ databases">
        <authorList>
            <consortium name="Pathogen Informatics"/>
        </authorList>
    </citation>
    <scope>NUCLEOTIDE SEQUENCE [LARGE SCALE GENOMIC DNA]</scope>
    <source>
        <strain evidence="9 10">H044680328</strain>
    </source>
</reference>
<name>A0A157PA74_9BORD</name>
<dbReference type="InterPro" id="IPR004681">
    <property type="entry name" value="TRAP_DctM"/>
</dbReference>
<gene>
    <name evidence="9" type="primary">siaT_3</name>
    <name evidence="9" type="ORF">SAMEA3906487_01721</name>
</gene>
<dbReference type="eggNOG" id="COG1593">
    <property type="taxonomic scope" value="Bacteria"/>
</dbReference>
<dbReference type="GeneID" id="56590995"/>
<dbReference type="PATRIC" id="fig|123899.6.peg.1707"/>
<evidence type="ECO:0000256" key="4">
    <source>
        <dbReference type="ARBA" id="ARBA00022692"/>
    </source>
</evidence>
<dbReference type="Proteomes" id="UP000076825">
    <property type="component" value="Chromosome 1"/>
</dbReference>
<evidence type="ECO:0000256" key="2">
    <source>
        <dbReference type="ARBA" id="ARBA00022475"/>
    </source>
</evidence>
<keyword evidence="10" id="KW-1185">Reference proteome</keyword>
<keyword evidence="7" id="KW-0813">Transport</keyword>
<evidence type="ECO:0000259" key="8">
    <source>
        <dbReference type="Pfam" id="PF06808"/>
    </source>
</evidence>
<organism evidence="9 10">
    <name type="scientific">Bordetella trematum</name>
    <dbReference type="NCBI Taxonomy" id="123899"/>
    <lineage>
        <taxon>Bacteria</taxon>
        <taxon>Pseudomonadati</taxon>
        <taxon>Pseudomonadota</taxon>
        <taxon>Betaproteobacteria</taxon>
        <taxon>Burkholderiales</taxon>
        <taxon>Alcaligenaceae</taxon>
        <taxon>Bordetella</taxon>
    </lineage>
</organism>
<dbReference type="STRING" id="123899.SAMEA3906487_01721"/>
<comment type="subcellular location">
    <subcellularLocation>
        <location evidence="1 7">Cell inner membrane</location>
        <topology evidence="1 7">Multi-pass membrane protein</topology>
    </subcellularLocation>
</comment>
<dbReference type="PANTHER" id="PTHR33362:SF5">
    <property type="entry name" value="C4-DICARBOXYLATE TRAP TRANSPORTER LARGE PERMEASE PROTEIN DCTM"/>
    <property type="match status" value="1"/>
</dbReference>